<reference evidence="11 12" key="1">
    <citation type="submission" date="2019-02" db="EMBL/GenBank/DDBJ databases">
        <title>Sequencing the genomes of 1000 actinobacteria strains.</title>
        <authorList>
            <person name="Klenk H.-P."/>
        </authorList>
    </citation>
    <scope>NUCLEOTIDE SEQUENCE [LARGE SCALE GENOMIC DNA]</scope>
    <source>
        <strain evidence="11 12">DSM 17364</strain>
    </source>
</reference>
<comment type="pathway">
    <text evidence="9">Protein modification; lipoprotein biosynthesis (signal peptide cleavage).</text>
</comment>
<comment type="similarity">
    <text evidence="1 9 10">Belongs to the peptidase A8 family.</text>
</comment>
<evidence type="ECO:0000256" key="5">
    <source>
        <dbReference type="ARBA" id="ARBA00022750"/>
    </source>
</evidence>
<dbReference type="GO" id="GO:0006508">
    <property type="term" value="P:proteolysis"/>
    <property type="evidence" value="ECO:0007669"/>
    <property type="project" value="UniProtKB-KW"/>
</dbReference>
<feature type="transmembrane region" description="Helical" evidence="9">
    <location>
        <begin position="81"/>
        <end position="101"/>
    </location>
</feature>
<dbReference type="GO" id="GO:0005886">
    <property type="term" value="C:plasma membrane"/>
    <property type="evidence" value="ECO:0007669"/>
    <property type="project" value="UniProtKB-SubCell"/>
</dbReference>
<comment type="caution">
    <text evidence="9">Lacks conserved residue(s) required for the propagation of feature annotation.</text>
</comment>
<dbReference type="InterPro" id="IPR001872">
    <property type="entry name" value="Peptidase_A8"/>
</dbReference>
<dbReference type="PANTHER" id="PTHR33695:SF1">
    <property type="entry name" value="LIPOPROTEIN SIGNAL PEPTIDASE"/>
    <property type="match status" value="1"/>
</dbReference>
<feature type="transmembrane region" description="Helical" evidence="9">
    <location>
        <begin position="121"/>
        <end position="142"/>
    </location>
</feature>
<keyword evidence="4 9" id="KW-0812">Transmembrane</keyword>
<dbReference type="HAMAP" id="MF_00161">
    <property type="entry name" value="LspA"/>
    <property type="match status" value="1"/>
</dbReference>
<dbReference type="GO" id="GO:0004190">
    <property type="term" value="F:aspartic-type endopeptidase activity"/>
    <property type="evidence" value="ECO:0007669"/>
    <property type="project" value="UniProtKB-UniRule"/>
</dbReference>
<dbReference type="PANTHER" id="PTHR33695">
    <property type="entry name" value="LIPOPROTEIN SIGNAL PEPTIDASE"/>
    <property type="match status" value="1"/>
</dbReference>
<evidence type="ECO:0000256" key="1">
    <source>
        <dbReference type="ARBA" id="ARBA00006139"/>
    </source>
</evidence>
<gene>
    <name evidence="9" type="primary">lspA</name>
    <name evidence="11" type="ORF">EV380_0669</name>
</gene>
<evidence type="ECO:0000256" key="9">
    <source>
        <dbReference type="HAMAP-Rule" id="MF_00161"/>
    </source>
</evidence>
<keyword evidence="7 9" id="KW-1133">Transmembrane helix</keyword>
<organism evidence="11 12">
    <name type="scientific">Zhihengliuella halotolerans</name>
    <dbReference type="NCBI Taxonomy" id="370736"/>
    <lineage>
        <taxon>Bacteria</taxon>
        <taxon>Bacillati</taxon>
        <taxon>Actinomycetota</taxon>
        <taxon>Actinomycetes</taxon>
        <taxon>Micrococcales</taxon>
        <taxon>Micrococcaceae</taxon>
        <taxon>Zhihengliuella</taxon>
    </lineage>
</organism>
<dbReference type="EMBL" id="SHLA01000001">
    <property type="protein sequence ID" value="RZU61112.1"/>
    <property type="molecule type" value="Genomic_DNA"/>
</dbReference>
<evidence type="ECO:0000256" key="10">
    <source>
        <dbReference type="RuleBase" id="RU004181"/>
    </source>
</evidence>
<comment type="function">
    <text evidence="9">This protein specifically catalyzes the removal of signal peptides from prolipoproteins.</text>
</comment>
<dbReference type="OrthoDB" id="4308908at2"/>
<keyword evidence="8 9" id="KW-0472">Membrane</keyword>
<dbReference type="Pfam" id="PF01252">
    <property type="entry name" value="Peptidase_A8"/>
    <property type="match status" value="1"/>
</dbReference>
<dbReference type="EC" id="3.4.23.36" evidence="9"/>
<keyword evidence="2 9" id="KW-1003">Cell membrane</keyword>
<evidence type="ECO:0000256" key="8">
    <source>
        <dbReference type="ARBA" id="ARBA00023136"/>
    </source>
</evidence>
<keyword evidence="3 9" id="KW-0645">Protease</keyword>
<keyword evidence="5 9" id="KW-0064">Aspartyl protease</keyword>
<evidence type="ECO:0000313" key="12">
    <source>
        <dbReference type="Proteomes" id="UP000292685"/>
    </source>
</evidence>
<dbReference type="UniPathway" id="UPA00665"/>
<feature type="active site" evidence="9">
    <location>
        <position position="113"/>
    </location>
</feature>
<dbReference type="RefSeq" id="WP_102161616.1">
    <property type="nucleotide sequence ID" value="NZ_PGGT01000096.1"/>
</dbReference>
<evidence type="ECO:0000256" key="3">
    <source>
        <dbReference type="ARBA" id="ARBA00022670"/>
    </source>
</evidence>
<comment type="subcellular location">
    <subcellularLocation>
        <location evidence="9">Cell membrane</location>
        <topology evidence="9">Multi-pass membrane protein</topology>
    </subcellularLocation>
</comment>
<comment type="caution">
    <text evidence="11">The sequence shown here is derived from an EMBL/GenBank/DDBJ whole genome shotgun (WGS) entry which is preliminary data.</text>
</comment>
<keyword evidence="12" id="KW-1185">Reference proteome</keyword>
<comment type="catalytic activity">
    <reaction evidence="9">
        <text>Release of signal peptides from bacterial membrane prolipoproteins. Hydrolyzes -Xaa-Yaa-Zaa-|-(S,diacylglyceryl)Cys-, in which Xaa is hydrophobic (preferably Leu), and Yaa (Ala or Ser) and Zaa (Gly or Ala) have small, neutral side chains.</text>
        <dbReference type="EC" id="3.4.23.36"/>
    </reaction>
</comment>
<evidence type="ECO:0000256" key="2">
    <source>
        <dbReference type="ARBA" id="ARBA00022475"/>
    </source>
</evidence>
<accession>A0A4Q8AAH3</accession>
<evidence type="ECO:0000256" key="6">
    <source>
        <dbReference type="ARBA" id="ARBA00022801"/>
    </source>
</evidence>
<protein>
    <recommendedName>
        <fullName evidence="9">Lipoprotein signal peptidase</fullName>
        <ecNumber evidence="9">3.4.23.36</ecNumber>
    </recommendedName>
    <alternativeName>
        <fullName evidence="9">Prolipoprotein signal peptidase</fullName>
    </alternativeName>
    <alternativeName>
        <fullName evidence="9">Signal peptidase II</fullName>
        <shortName evidence="9">SPase II</shortName>
    </alternativeName>
</protein>
<evidence type="ECO:0000313" key="11">
    <source>
        <dbReference type="EMBL" id="RZU61112.1"/>
    </source>
</evidence>
<proteinExistence type="inferred from homology"/>
<keyword evidence="6 9" id="KW-0378">Hydrolase</keyword>
<dbReference type="Proteomes" id="UP000292685">
    <property type="component" value="Unassembled WGS sequence"/>
</dbReference>
<dbReference type="NCBIfam" id="TIGR00077">
    <property type="entry name" value="lspA"/>
    <property type="match status" value="1"/>
</dbReference>
<dbReference type="PRINTS" id="PR00781">
    <property type="entry name" value="LIPOSIGPTASE"/>
</dbReference>
<evidence type="ECO:0000256" key="4">
    <source>
        <dbReference type="ARBA" id="ARBA00022692"/>
    </source>
</evidence>
<feature type="active site" evidence="9">
    <location>
        <position position="127"/>
    </location>
</feature>
<dbReference type="AlphaFoldDB" id="A0A4Q8AAH3"/>
<evidence type="ECO:0000256" key="7">
    <source>
        <dbReference type="ARBA" id="ARBA00022989"/>
    </source>
</evidence>
<name>A0A4Q8AAH3_9MICC</name>
<feature type="transmembrane region" description="Helical" evidence="9">
    <location>
        <begin position="54"/>
        <end position="74"/>
    </location>
</feature>
<sequence>MGVVFAVALGLDQLTKWLVQSTMELGETIPVIDPILSWHYILNPGAAFSIGTNITWVFTLFQAAVVVYIAVIASRVRYTPWALALGGVAGGAAGNLVDRLFREPSFGMGHVVDFIAVPKFAVFNIADSFVVCSMIAACLLIFRGVNLDGRRPDAEEARSTDDEAA</sequence>